<organism evidence="2 3">
    <name type="scientific">Nitrosomonas communis</name>
    <dbReference type="NCBI Taxonomy" id="44574"/>
    <lineage>
        <taxon>Bacteria</taxon>
        <taxon>Pseudomonadati</taxon>
        <taxon>Pseudomonadota</taxon>
        <taxon>Betaproteobacteria</taxon>
        <taxon>Nitrosomonadales</taxon>
        <taxon>Nitrosomonadaceae</taxon>
        <taxon>Nitrosomonas</taxon>
    </lineage>
</organism>
<dbReference type="AlphaFoldDB" id="A0A0F7KJ97"/>
<name>A0A0F7KJ97_9PROT</name>
<keyword evidence="3" id="KW-1185">Reference proteome</keyword>
<reference evidence="2 3" key="2">
    <citation type="journal article" date="2016" name="Genome Announc.">
        <title>Genome Sequence of Nitrosomonas communis Strain Nm2, a Mesophilic Ammonia-Oxidizing Bacterium Isolated from Mediterranean Soil.</title>
        <authorList>
            <person name="Kozlowski J.A."/>
            <person name="Kits K.D."/>
            <person name="Stein L.Y."/>
        </authorList>
    </citation>
    <scope>NUCLEOTIDE SEQUENCE [LARGE SCALE GENOMIC DNA]</scope>
    <source>
        <strain evidence="2 3">Nm2</strain>
    </source>
</reference>
<protein>
    <submittedName>
        <fullName evidence="2">Uncharacterized protein</fullName>
    </submittedName>
</protein>
<keyword evidence="1" id="KW-0812">Transmembrane</keyword>
<feature type="transmembrane region" description="Helical" evidence="1">
    <location>
        <begin position="29"/>
        <end position="48"/>
    </location>
</feature>
<keyword evidence="1" id="KW-1133">Transmembrane helix</keyword>
<sequence>MIVAKEVDYFSLDNSLCPNAYHIFQVGQGYRSFSSLAIACFGYVLFLTRHSNSISKKSKLTLSASPCRITFILSAARLRVIFDLEME</sequence>
<evidence type="ECO:0000256" key="1">
    <source>
        <dbReference type="SAM" id="Phobius"/>
    </source>
</evidence>
<accession>A0A0F7KJ97</accession>
<dbReference type="PATRIC" id="fig|44574.3.peg.3930"/>
<dbReference type="EMBL" id="CP011451">
    <property type="protein sequence ID" value="AKH39004.1"/>
    <property type="molecule type" value="Genomic_DNA"/>
</dbReference>
<reference evidence="3" key="1">
    <citation type="submission" date="2015-05" db="EMBL/GenBank/DDBJ databases">
        <title>Draft genome of Nitrosomonas communis strain Nm2.</title>
        <authorList>
            <person name="Kozlowski J.A."/>
            <person name="Kits K.D."/>
            <person name="Stein L.Y."/>
        </authorList>
    </citation>
    <scope>NUCLEOTIDE SEQUENCE [LARGE SCALE GENOMIC DNA]</scope>
    <source>
        <strain evidence="3">Nm2</strain>
    </source>
</reference>
<evidence type="ECO:0000313" key="3">
    <source>
        <dbReference type="Proteomes" id="UP000034156"/>
    </source>
</evidence>
<keyword evidence="1" id="KW-0472">Membrane</keyword>
<gene>
    <name evidence="2" type="ORF">AAW31_16255</name>
</gene>
<proteinExistence type="predicted"/>
<dbReference type="KEGG" id="nco:AAW31_16255"/>
<evidence type="ECO:0000313" key="2">
    <source>
        <dbReference type="EMBL" id="AKH39004.1"/>
    </source>
</evidence>
<dbReference type="Proteomes" id="UP000034156">
    <property type="component" value="Chromosome"/>
</dbReference>